<dbReference type="Proteomes" id="UP000824120">
    <property type="component" value="Chromosome 1"/>
</dbReference>
<evidence type="ECO:0000313" key="1">
    <source>
        <dbReference type="EMBL" id="KAG5629027.1"/>
    </source>
</evidence>
<protein>
    <submittedName>
        <fullName evidence="1">Uncharacterized protein</fullName>
    </submittedName>
</protein>
<gene>
    <name evidence="1" type="ORF">H5410_000744</name>
</gene>
<dbReference type="AlphaFoldDB" id="A0A9J6AXS8"/>
<reference evidence="1 2" key="1">
    <citation type="submission" date="2020-09" db="EMBL/GenBank/DDBJ databases">
        <title>De no assembly of potato wild relative species, Solanum commersonii.</title>
        <authorList>
            <person name="Cho K."/>
        </authorList>
    </citation>
    <scope>NUCLEOTIDE SEQUENCE [LARGE SCALE GENOMIC DNA]</scope>
    <source>
        <strain evidence="1">LZ3.2</strain>
        <tissue evidence="1">Leaf</tissue>
    </source>
</reference>
<dbReference type="EMBL" id="JACXVP010000001">
    <property type="protein sequence ID" value="KAG5629027.1"/>
    <property type="molecule type" value="Genomic_DNA"/>
</dbReference>
<dbReference type="OrthoDB" id="1303869at2759"/>
<comment type="caution">
    <text evidence="1">The sequence shown here is derived from an EMBL/GenBank/DDBJ whole genome shotgun (WGS) entry which is preliminary data.</text>
</comment>
<proteinExistence type="predicted"/>
<evidence type="ECO:0000313" key="2">
    <source>
        <dbReference type="Proteomes" id="UP000824120"/>
    </source>
</evidence>
<sequence>MSSLRESHDVIEQLTEVRGPAQPPSNPDTNLMLQELIVNLFVRLDIVSSSNVLLVPSIAPPRFISPSNFSSAAIFVAEQKSFERFARLTPLKFDGTVGEKTYDFLTEF</sequence>
<organism evidence="1 2">
    <name type="scientific">Solanum commersonii</name>
    <name type="common">Commerson's wild potato</name>
    <name type="synonym">Commerson's nightshade</name>
    <dbReference type="NCBI Taxonomy" id="4109"/>
    <lineage>
        <taxon>Eukaryota</taxon>
        <taxon>Viridiplantae</taxon>
        <taxon>Streptophyta</taxon>
        <taxon>Embryophyta</taxon>
        <taxon>Tracheophyta</taxon>
        <taxon>Spermatophyta</taxon>
        <taxon>Magnoliopsida</taxon>
        <taxon>eudicotyledons</taxon>
        <taxon>Gunneridae</taxon>
        <taxon>Pentapetalae</taxon>
        <taxon>asterids</taxon>
        <taxon>lamiids</taxon>
        <taxon>Solanales</taxon>
        <taxon>Solanaceae</taxon>
        <taxon>Solanoideae</taxon>
        <taxon>Solaneae</taxon>
        <taxon>Solanum</taxon>
    </lineage>
</organism>
<name>A0A9J6AXS8_SOLCO</name>
<accession>A0A9J6AXS8</accession>
<keyword evidence="2" id="KW-1185">Reference proteome</keyword>